<dbReference type="EMBL" id="AGCI01000059">
    <property type="protein sequence ID" value="EHM42046.1"/>
    <property type="molecule type" value="Genomic_DNA"/>
</dbReference>
<reference evidence="1 2" key="1">
    <citation type="submission" date="2011-08" db="EMBL/GenBank/DDBJ databases">
        <authorList>
            <person name="Weinstock G."/>
            <person name="Sodergren E."/>
            <person name="Clifton S."/>
            <person name="Fulton L."/>
            <person name="Fulton B."/>
            <person name="Courtney L."/>
            <person name="Fronick C."/>
            <person name="Harrison M."/>
            <person name="Strong C."/>
            <person name="Farmer C."/>
            <person name="Delahaunty K."/>
            <person name="Markovic C."/>
            <person name="Hall O."/>
            <person name="Minx P."/>
            <person name="Tomlinson C."/>
            <person name="Mitreva M."/>
            <person name="Hou S."/>
            <person name="Chen J."/>
            <person name="Wollam A."/>
            <person name="Pepin K.H."/>
            <person name="Johnson M."/>
            <person name="Bhonagiri V."/>
            <person name="Zhang X."/>
            <person name="Suruliraj S."/>
            <person name="Warren W."/>
            <person name="Chinwalla A."/>
            <person name="Mardis E.R."/>
            <person name="Wilson R.K."/>
        </authorList>
    </citation>
    <scope>NUCLEOTIDE SEQUENCE [LARGE SCALE GENOMIC DNA]</scope>
    <source>
        <strain evidence="1 2">ATCC 51873</strain>
    </source>
</reference>
<dbReference type="AlphaFoldDB" id="G9Y7F0"/>
<dbReference type="HOGENOM" id="CLU_3025957_0_0_6"/>
<evidence type="ECO:0000313" key="1">
    <source>
        <dbReference type="EMBL" id="EHM42046.1"/>
    </source>
</evidence>
<protein>
    <submittedName>
        <fullName evidence="1">Uncharacterized protein</fullName>
    </submittedName>
</protein>
<sequence length="55" mass="6496">MEENKTFILNIPICYLDCRICDCYKENLRTLVGVILNNWMVSFDSHCRFAFSMLA</sequence>
<dbReference type="Proteomes" id="UP000005959">
    <property type="component" value="Unassembled WGS sequence"/>
</dbReference>
<comment type="caution">
    <text evidence="1">The sequence shown here is derived from an EMBL/GenBank/DDBJ whole genome shotgun (WGS) entry which is preliminary data.</text>
</comment>
<organism evidence="1 2">
    <name type="scientific">Hafnia alvei ATCC 51873</name>
    <dbReference type="NCBI Taxonomy" id="1002364"/>
    <lineage>
        <taxon>Bacteria</taxon>
        <taxon>Pseudomonadati</taxon>
        <taxon>Pseudomonadota</taxon>
        <taxon>Gammaproteobacteria</taxon>
        <taxon>Enterobacterales</taxon>
        <taxon>Hafniaceae</taxon>
        <taxon>Hafnia</taxon>
    </lineage>
</organism>
<evidence type="ECO:0000313" key="2">
    <source>
        <dbReference type="Proteomes" id="UP000005959"/>
    </source>
</evidence>
<accession>G9Y7F0</accession>
<proteinExistence type="predicted"/>
<name>G9Y7F0_HAFAL</name>
<gene>
    <name evidence="1" type="ORF">HMPREF0454_02410</name>
</gene>